<feature type="transmembrane region" description="Helical" evidence="6">
    <location>
        <begin position="296"/>
        <end position="318"/>
    </location>
</feature>
<dbReference type="InterPro" id="IPR029044">
    <property type="entry name" value="Nucleotide-diphossugar_trans"/>
</dbReference>
<feature type="transmembrane region" description="Helical" evidence="6">
    <location>
        <begin position="7"/>
        <end position="27"/>
    </location>
</feature>
<organism evidence="7 8">
    <name type="scientific">Rhizodiscina lignyota</name>
    <dbReference type="NCBI Taxonomy" id="1504668"/>
    <lineage>
        <taxon>Eukaryota</taxon>
        <taxon>Fungi</taxon>
        <taxon>Dikarya</taxon>
        <taxon>Ascomycota</taxon>
        <taxon>Pezizomycotina</taxon>
        <taxon>Dothideomycetes</taxon>
        <taxon>Pleosporomycetidae</taxon>
        <taxon>Aulographales</taxon>
        <taxon>Rhizodiscinaceae</taxon>
        <taxon>Rhizodiscina</taxon>
    </lineage>
</organism>
<reference evidence="7" key="1">
    <citation type="journal article" date="2020" name="Stud. Mycol.">
        <title>101 Dothideomycetes genomes: a test case for predicting lifestyles and emergence of pathogens.</title>
        <authorList>
            <person name="Haridas S."/>
            <person name="Albert R."/>
            <person name="Binder M."/>
            <person name="Bloem J."/>
            <person name="Labutti K."/>
            <person name="Salamov A."/>
            <person name="Andreopoulos B."/>
            <person name="Baker S."/>
            <person name="Barry K."/>
            <person name="Bills G."/>
            <person name="Bluhm B."/>
            <person name="Cannon C."/>
            <person name="Castanera R."/>
            <person name="Culley D."/>
            <person name="Daum C."/>
            <person name="Ezra D."/>
            <person name="Gonzalez J."/>
            <person name="Henrissat B."/>
            <person name="Kuo A."/>
            <person name="Liang C."/>
            <person name="Lipzen A."/>
            <person name="Lutzoni F."/>
            <person name="Magnuson J."/>
            <person name="Mondo S."/>
            <person name="Nolan M."/>
            <person name="Ohm R."/>
            <person name="Pangilinan J."/>
            <person name="Park H.-J."/>
            <person name="Ramirez L."/>
            <person name="Alfaro M."/>
            <person name="Sun H."/>
            <person name="Tritt A."/>
            <person name="Yoshinaga Y."/>
            <person name="Zwiers L.-H."/>
            <person name="Turgeon B."/>
            <person name="Goodwin S."/>
            <person name="Spatafora J."/>
            <person name="Crous P."/>
            <person name="Grigoriev I."/>
        </authorList>
    </citation>
    <scope>NUCLEOTIDE SEQUENCE</scope>
    <source>
        <strain evidence="7">CBS 133067</strain>
    </source>
</reference>
<sequence length="813" mass="90882">MTYNHYFFLPAFVAFDTLRTVLLYGALQSNVLISSTLITFGAEVVKLLFASFFLLRSLRRKTGTLTLRDFIDAVNLKESPGRSRFLKGYTLYAFPALLYFANNILYLIGLQYTTPSLLQAAVLAKLPITAILHHLIVRRLLDWRPWLSLACLSIGLLIFQNPMAFVDRLSALIGMSYGYGDDGNATGGQYLTGTIIGLTIAIISGFTSIYTELIMKQPIPFWTAQFWLYVWGTLFSGISVAIMDARISRSVSVQDVIKGIQPNLSLPLLANTTVIIFTAATGLVVANILRKKDNLVKLAGTSASMVTVAIVQCMLFPHLRAETLTVKAVWGAGIISISTWAYNYYTSVQPSRHSYQPLPTTTENEGQNTDNMESGLNGHISPNTDNSIERPSLPAPTPTRLYTAVGMIAILAYLVSYYQPTEQQTVDILDDVHRFFTPHNITPAVWGETDNPVDCVENFVKSNHITPSSSQLVDWELEFLKSECPVYPVSPGGFIFHFFWRGPWHETNVLAIEAFLATQRLGDGHRVIYWHMESDIPQAVIDKYSTGEWGHYIEFREFHPDQEAAGTCVENMPEWSDKEYAKKIKLRKDSMSDIVRNLLLDKYGGVWVDSDTILLRDLTPLIRSGPSAPAFGDASWNNNLLVFGPPNTRTTNAVLSTTCSLTFNETLYNERFPDGPRPGLFYWVFNEGMLMMCAKVTHCGINRHPLPFMDGVALGVKDQDQHSLKACVREEEGKGKYRLKDGWDGRREPFPGGLHGLWAWHARLGKSKEDKGCLEGDSGTLASAVRKRILTLLDFGLEMNGRNLFPGVGFEPE</sequence>
<feature type="region of interest" description="Disordered" evidence="5">
    <location>
        <begin position="355"/>
        <end position="393"/>
    </location>
</feature>
<feature type="transmembrane region" description="Helical" evidence="6">
    <location>
        <begin position="33"/>
        <end position="55"/>
    </location>
</feature>
<comment type="subcellular location">
    <subcellularLocation>
        <location evidence="1">Membrane</location>
        <topology evidence="1">Multi-pass membrane protein</topology>
    </subcellularLocation>
</comment>
<dbReference type="EMBL" id="ML978135">
    <property type="protein sequence ID" value="KAF2094281.1"/>
    <property type="molecule type" value="Genomic_DNA"/>
</dbReference>
<feature type="transmembrane region" description="Helical" evidence="6">
    <location>
        <begin position="116"/>
        <end position="137"/>
    </location>
</feature>
<feature type="transmembrane region" description="Helical" evidence="6">
    <location>
        <begin position="226"/>
        <end position="248"/>
    </location>
</feature>
<gene>
    <name evidence="7" type="ORF">NA57DRAFT_80691</name>
</gene>
<dbReference type="GO" id="GO:0015165">
    <property type="term" value="F:pyrimidine nucleotide-sugar transmembrane transporter activity"/>
    <property type="evidence" value="ECO:0007669"/>
    <property type="project" value="InterPro"/>
</dbReference>
<evidence type="ECO:0000256" key="5">
    <source>
        <dbReference type="SAM" id="MobiDB-lite"/>
    </source>
</evidence>
<dbReference type="GO" id="GO:0016757">
    <property type="term" value="F:glycosyltransferase activity"/>
    <property type="evidence" value="ECO:0007669"/>
    <property type="project" value="InterPro"/>
</dbReference>
<dbReference type="SUPFAM" id="SSF53448">
    <property type="entry name" value="Nucleotide-diphospho-sugar transferases"/>
    <property type="match status" value="1"/>
</dbReference>
<comment type="caution">
    <text evidence="7">The sequence shown here is derived from an EMBL/GenBank/DDBJ whole genome shotgun (WGS) entry which is preliminary data.</text>
</comment>
<proteinExistence type="predicted"/>
<feature type="transmembrane region" description="Helical" evidence="6">
    <location>
        <begin position="149"/>
        <end position="170"/>
    </location>
</feature>
<evidence type="ECO:0000256" key="6">
    <source>
        <dbReference type="SAM" id="Phobius"/>
    </source>
</evidence>
<evidence type="ECO:0000313" key="7">
    <source>
        <dbReference type="EMBL" id="KAF2094281.1"/>
    </source>
</evidence>
<dbReference type="InterPro" id="IPR008441">
    <property type="entry name" value="AfumC-like_glycosyl_Trfase"/>
</dbReference>
<evidence type="ECO:0000313" key="8">
    <source>
        <dbReference type="Proteomes" id="UP000799772"/>
    </source>
</evidence>
<accession>A0A9P4I3A7</accession>
<keyword evidence="3 6" id="KW-1133">Transmembrane helix</keyword>
<keyword evidence="4 6" id="KW-0472">Membrane</keyword>
<protein>
    <submittedName>
        <fullName evidence="7">Uncharacterized protein</fullName>
    </submittedName>
</protein>
<feature type="transmembrane region" description="Helical" evidence="6">
    <location>
        <begin position="89"/>
        <end position="110"/>
    </location>
</feature>
<evidence type="ECO:0000256" key="1">
    <source>
        <dbReference type="ARBA" id="ARBA00004141"/>
    </source>
</evidence>
<keyword evidence="2 6" id="KW-0812">Transmembrane</keyword>
<keyword evidence="8" id="KW-1185">Reference proteome</keyword>
<dbReference type="Pfam" id="PF05704">
    <property type="entry name" value="Caps_synth"/>
    <property type="match status" value="1"/>
</dbReference>
<dbReference type="GO" id="GO:0000139">
    <property type="term" value="C:Golgi membrane"/>
    <property type="evidence" value="ECO:0007669"/>
    <property type="project" value="InterPro"/>
</dbReference>
<evidence type="ECO:0000256" key="2">
    <source>
        <dbReference type="ARBA" id="ARBA00022692"/>
    </source>
</evidence>
<dbReference type="PANTHER" id="PTHR10231">
    <property type="entry name" value="NUCLEOTIDE-SUGAR TRANSMEMBRANE TRANSPORTER"/>
    <property type="match status" value="1"/>
</dbReference>
<dbReference type="OrthoDB" id="408493at2759"/>
<feature type="transmembrane region" description="Helical" evidence="6">
    <location>
        <begin position="268"/>
        <end position="289"/>
    </location>
</feature>
<name>A0A9P4I3A7_9PEZI</name>
<feature type="compositionally biased region" description="Polar residues" evidence="5">
    <location>
        <begin position="355"/>
        <end position="386"/>
    </location>
</feature>
<dbReference type="AlphaFoldDB" id="A0A9P4I3A7"/>
<dbReference type="Proteomes" id="UP000799772">
    <property type="component" value="Unassembled WGS sequence"/>
</dbReference>
<dbReference type="InterPro" id="IPR007271">
    <property type="entry name" value="Nuc_sug_transpt"/>
</dbReference>
<feature type="transmembrane region" description="Helical" evidence="6">
    <location>
        <begin position="190"/>
        <end position="214"/>
    </location>
</feature>
<dbReference type="Gene3D" id="3.90.550.20">
    <property type="match status" value="1"/>
</dbReference>
<dbReference type="Pfam" id="PF04142">
    <property type="entry name" value="Nuc_sug_transp"/>
    <property type="match status" value="1"/>
</dbReference>
<evidence type="ECO:0000256" key="4">
    <source>
        <dbReference type="ARBA" id="ARBA00023136"/>
    </source>
</evidence>
<evidence type="ECO:0000256" key="3">
    <source>
        <dbReference type="ARBA" id="ARBA00022989"/>
    </source>
</evidence>